<organism evidence="1 2">
    <name type="scientific">Pleurodeles waltl</name>
    <name type="common">Iberian ribbed newt</name>
    <dbReference type="NCBI Taxonomy" id="8319"/>
    <lineage>
        <taxon>Eukaryota</taxon>
        <taxon>Metazoa</taxon>
        <taxon>Chordata</taxon>
        <taxon>Craniata</taxon>
        <taxon>Vertebrata</taxon>
        <taxon>Euteleostomi</taxon>
        <taxon>Amphibia</taxon>
        <taxon>Batrachia</taxon>
        <taxon>Caudata</taxon>
        <taxon>Salamandroidea</taxon>
        <taxon>Salamandridae</taxon>
        <taxon>Pleurodelinae</taxon>
        <taxon>Pleurodeles</taxon>
    </lineage>
</organism>
<reference evidence="1" key="1">
    <citation type="journal article" date="2022" name="bioRxiv">
        <title>Sequencing and chromosome-scale assembly of the giantPleurodeles waltlgenome.</title>
        <authorList>
            <person name="Brown T."/>
            <person name="Elewa A."/>
            <person name="Iarovenko S."/>
            <person name="Subramanian E."/>
            <person name="Araus A.J."/>
            <person name="Petzold A."/>
            <person name="Susuki M."/>
            <person name="Suzuki K.-i.T."/>
            <person name="Hayashi T."/>
            <person name="Toyoda A."/>
            <person name="Oliveira C."/>
            <person name="Osipova E."/>
            <person name="Leigh N.D."/>
            <person name="Simon A."/>
            <person name="Yun M.H."/>
        </authorList>
    </citation>
    <scope>NUCLEOTIDE SEQUENCE</scope>
    <source>
        <strain evidence="1">20211129_DDA</strain>
        <tissue evidence="1">Liver</tissue>
    </source>
</reference>
<proteinExistence type="predicted"/>
<dbReference type="EMBL" id="JANPWB010000012">
    <property type="protein sequence ID" value="KAJ1117746.1"/>
    <property type="molecule type" value="Genomic_DNA"/>
</dbReference>
<accession>A0AAV7NQI9</accession>
<protein>
    <submittedName>
        <fullName evidence="1">Uncharacterized protein</fullName>
    </submittedName>
</protein>
<dbReference type="Proteomes" id="UP001066276">
    <property type="component" value="Chromosome 8"/>
</dbReference>
<evidence type="ECO:0000313" key="2">
    <source>
        <dbReference type="Proteomes" id="UP001066276"/>
    </source>
</evidence>
<sequence length="79" mass="9359">MASRFEYFLVSHRYQRAGSGIMSNPFSDHYSPYVDLKISDLARGLIRWALDWSLLTEEDWVSNMRLALMEQYKEIKVQP</sequence>
<gene>
    <name evidence="1" type="ORF">NDU88_005943</name>
</gene>
<comment type="caution">
    <text evidence="1">The sequence shown here is derived from an EMBL/GenBank/DDBJ whole genome shotgun (WGS) entry which is preliminary data.</text>
</comment>
<keyword evidence="2" id="KW-1185">Reference proteome</keyword>
<evidence type="ECO:0000313" key="1">
    <source>
        <dbReference type="EMBL" id="KAJ1117746.1"/>
    </source>
</evidence>
<name>A0AAV7NQI9_PLEWA</name>
<dbReference type="AlphaFoldDB" id="A0AAV7NQI9"/>